<evidence type="ECO:0000256" key="1">
    <source>
        <dbReference type="SAM" id="MobiDB-lite"/>
    </source>
</evidence>
<feature type="compositionally biased region" description="Low complexity" evidence="1">
    <location>
        <begin position="317"/>
        <end position="338"/>
    </location>
</feature>
<evidence type="ECO:0000313" key="3">
    <source>
        <dbReference type="EMBL" id="MRW94630.1"/>
    </source>
</evidence>
<proteinExistence type="predicted"/>
<keyword evidence="4" id="KW-1185">Reference proteome</keyword>
<dbReference type="RefSeq" id="WP_154383505.1">
    <property type="nucleotide sequence ID" value="NZ_WKJK01000032.1"/>
</dbReference>
<dbReference type="Proteomes" id="UP000433309">
    <property type="component" value="Unassembled WGS sequence"/>
</dbReference>
<evidence type="ECO:0008006" key="5">
    <source>
        <dbReference type="Google" id="ProtNLM"/>
    </source>
</evidence>
<feature type="region of interest" description="Disordered" evidence="1">
    <location>
        <begin position="287"/>
        <end position="338"/>
    </location>
</feature>
<reference evidence="3 4" key="1">
    <citation type="submission" date="2019-11" db="EMBL/GenBank/DDBJ databases">
        <title>Novel species isolated from a subtropical stream in China.</title>
        <authorList>
            <person name="Lu H."/>
        </authorList>
    </citation>
    <scope>NUCLEOTIDE SEQUENCE [LARGE SCALE GENOMIC DNA]</scope>
    <source>
        <strain evidence="3 4">FT80W</strain>
    </source>
</reference>
<dbReference type="AlphaFoldDB" id="A0A6I2LA07"/>
<feature type="chain" id="PRO_5026003061" description="Lipoprotein" evidence="2">
    <location>
        <begin position="16"/>
        <end position="487"/>
    </location>
</feature>
<sequence>MRSILCLLVPLLLCACDSLPVGPRITGFTQQQGADFMLQKAGSQRPALALSRSYDRFDEERRVDGRTYNCNGGYVFYTMRNMELTPLADNQVNAKVHKAITCASFNDAFVIINATGRHTGEDLYLQVLAENGQPTAVEHYAIRGQDLIKLGEYRLADGVPQYVASVRDGETRDGVNYMITPYSAVKYRPERVEEVRKQAYEYAEFASVQLAEHQAEQRRIAAEESEQTAALFQAFVGTLASELSRYDAEITQANANVDNAREQVRRSQQEKLDRQAQAFRERIANERRAAAEARQLPPAPTPAPAPAIAKAAEKPRSAAPAKPASRQSGTTSVTSVTSGVPAGVTAAVPAPVRPATVASAETPVTALKPASASVPDKSRIKTMEAIMVCTKPEGENGRFRCLSPVTTASGHLNEITGYRTPEEVVVRSHAGCPNQRRLPSSTHLVWGCGFAATNNVDSIDRSAGVDVRDRRVYYCREMELSCRRMQP</sequence>
<keyword evidence="2" id="KW-0732">Signal</keyword>
<protein>
    <recommendedName>
        <fullName evidence="5">Lipoprotein</fullName>
    </recommendedName>
</protein>
<feature type="signal peptide" evidence="2">
    <location>
        <begin position="1"/>
        <end position="15"/>
    </location>
</feature>
<organism evidence="3 4">
    <name type="scientific">Duganella guangzhouensis</name>
    <dbReference type="NCBI Taxonomy" id="2666084"/>
    <lineage>
        <taxon>Bacteria</taxon>
        <taxon>Pseudomonadati</taxon>
        <taxon>Pseudomonadota</taxon>
        <taxon>Betaproteobacteria</taxon>
        <taxon>Burkholderiales</taxon>
        <taxon>Oxalobacteraceae</taxon>
        <taxon>Telluria group</taxon>
        <taxon>Duganella</taxon>
    </lineage>
</organism>
<gene>
    <name evidence="3" type="ORF">GJ699_32150</name>
</gene>
<comment type="caution">
    <text evidence="3">The sequence shown here is derived from an EMBL/GenBank/DDBJ whole genome shotgun (WGS) entry which is preliminary data.</text>
</comment>
<dbReference type="EMBL" id="WKJK01000032">
    <property type="protein sequence ID" value="MRW94630.1"/>
    <property type="molecule type" value="Genomic_DNA"/>
</dbReference>
<dbReference type="PROSITE" id="PS51257">
    <property type="entry name" value="PROKAR_LIPOPROTEIN"/>
    <property type="match status" value="1"/>
</dbReference>
<evidence type="ECO:0000256" key="2">
    <source>
        <dbReference type="SAM" id="SignalP"/>
    </source>
</evidence>
<name>A0A6I2LA07_9BURK</name>
<accession>A0A6I2LA07</accession>
<evidence type="ECO:0000313" key="4">
    <source>
        <dbReference type="Proteomes" id="UP000433309"/>
    </source>
</evidence>